<dbReference type="Proteomes" id="UP000198599">
    <property type="component" value="Unassembled WGS sequence"/>
</dbReference>
<dbReference type="RefSeq" id="WP_092840571.1">
    <property type="nucleotide sequence ID" value="NZ_FOVP01000017.1"/>
</dbReference>
<reference evidence="2" key="1">
    <citation type="submission" date="2016-10" db="EMBL/GenBank/DDBJ databases">
        <authorList>
            <person name="Varghese N."/>
            <person name="Submissions S."/>
        </authorList>
    </citation>
    <scope>NUCLEOTIDE SEQUENCE [LARGE SCALE GENOMIC DNA]</scope>
    <source>
        <strain evidence="2">DSM 28463</strain>
    </source>
</reference>
<protein>
    <recommendedName>
        <fullName evidence="3">DUF1127 domain-containing protein</fullName>
    </recommendedName>
</protein>
<evidence type="ECO:0000313" key="1">
    <source>
        <dbReference type="EMBL" id="SFO14477.1"/>
    </source>
</evidence>
<organism evidence="1 2">
    <name type="scientific">Roseovarius lutimaris</name>
    <dbReference type="NCBI Taxonomy" id="1005928"/>
    <lineage>
        <taxon>Bacteria</taxon>
        <taxon>Pseudomonadati</taxon>
        <taxon>Pseudomonadota</taxon>
        <taxon>Alphaproteobacteria</taxon>
        <taxon>Rhodobacterales</taxon>
        <taxon>Roseobacteraceae</taxon>
        <taxon>Roseovarius</taxon>
    </lineage>
</organism>
<keyword evidence="2" id="KW-1185">Reference proteome</keyword>
<evidence type="ECO:0000313" key="2">
    <source>
        <dbReference type="Proteomes" id="UP000198599"/>
    </source>
</evidence>
<gene>
    <name evidence="1" type="ORF">SAMN04487859_11715</name>
</gene>
<dbReference type="OrthoDB" id="7745334at2"/>
<name>A0A1I5ESN7_9RHOB</name>
<sequence>MSANTNISPVTSFGETLSRTILAPLRVIDGFFQSIIAANRVANEVEMLSHASDRKLASLGVKRSDIVHYVAQKSDNFRSISG</sequence>
<accession>A0A1I5ESN7</accession>
<dbReference type="AlphaFoldDB" id="A0A1I5ESN7"/>
<proteinExistence type="predicted"/>
<evidence type="ECO:0008006" key="3">
    <source>
        <dbReference type="Google" id="ProtNLM"/>
    </source>
</evidence>
<dbReference type="EMBL" id="FOVP01000017">
    <property type="protein sequence ID" value="SFO14477.1"/>
    <property type="molecule type" value="Genomic_DNA"/>
</dbReference>